<reference evidence="1" key="1">
    <citation type="submission" date="2021-02" db="EMBL/GenBank/DDBJ databases">
        <authorList>
            <person name="Nowell W R."/>
        </authorList>
    </citation>
    <scope>NUCLEOTIDE SEQUENCE</scope>
</reference>
<protein>
    <submittedName>
        <fullName evidence="1">Uncharacterized protein</fullName>
    </submittedName>
</protein>
<dbReference type="AlphaFoldDB" id="A0A819QSH6"/>
<dbReference type="EMBL" id="CAJOAY010003716">
    <property type="protein sequence ID" value="CAF4036482.1"/>
    <property type="molecule type" value="Genomic_DNA"/>
</dbReference>
<dbReference type="Proteomes" id="UP000663881">
    <property type="component" value="Unassembled WGS sequence"/>
</dbReference>
<comment type="caution">
    <text evidence="1">The sequence shown here is derived from an EMBL/GenBank/DDBJ whole genome shotgun (WGS) entry which is preliminary data.</text>
</comment>
<gene>
    <name evidence="1" type="ORF">OKA104_LOCUS31893</name>
</gene>
<evidence type="ECO:0000313" key="1">
    <source>
        <dbReference type="EMBL" id="CAF4036482.1"/>
    </source>
</evidence>
<accession>A0A819QSH6</accession>
<evidence type="ECO:0000313" key="2">
    <source>
        <dbReference type="Proteomes" id="UP000663881"/>
    </source>
</evidence>
<organism evidence="1 2">
    <name type="scientific">Adineta steineri</name>
    <dbReference type="NCBI Taxonomy" id="433720"/>
    <lineage>
        <taxon>Eukaryota</taxon>
        <taxon>Metazoa</taxon>
        <taxon>Spiralia</taxon>
        <taxon>Gnathifera</taxon>
        <taxon>Rotifera</taxon>
        <taxon>Eurotatoria</taxon>
        <taxon>Bdelloidea</taxon>
        <taxon>Adinetida</taxon>
        <taxon>Adinetidae</taxon>
        <taxon>Adineta</taxon>
    </lineage>
</organism>
<proteinExistence type="predicted"/>
<feature type="non-terminal residue" evidence="1">
    <location>
        <position position="62"/>
    </location>
</feature>
<sequence>MATSTEKKQSPKNGLALVWLDDNSGQDPEIKTIFLSLFEQVFFFTDPTACLELIESAEPEPP</sequence>
<name>A0A819QSH6_9BILA</name>